<organism evidence="2 3">
    <name type="scientific">Steinernema glaseri</name>
    <dbReference type="NCBI Taxonomy" id="37863"/>
    <lineage>
        <taxon>Eukaryota</taxon>
        <taxon>Metazoa</taxon>
        <taxon>Ecdysozoa</taxon>
        <taxon>Nematoda</taxon>
        <taxon>Chromadorea</taxon>
        <taxon>Rhabditida</taxon>
        <taxon>Tylenchina</taxon>
        <taxon>Panagrolaimomorpha</taxon>
        <taxon>Strongyloidoidea</taxon>
        <taxon>Steinernematidae</taxon>
        <taxon>Steinernema</taxon>
    </lineage>
</organism>
<evidence type="ECO:0000313" key="3">
    <source>
        <dbReference type="WBParaSite" id="L893_g23648.t1"/>
    </source>
</evidence>
<protein>
    <submittedName>
        <fullName evidence="3">Uncharacterized protein</fullName>
    </submittedName>
</protein>
<feature type="region of interest" description="Disordered" evidence="1">
    <location>
        <begin position="63"/>
        <end position="105"/>
    </location>
</feature>
<accession>A0A1I7Z7B6</accession>
<sequence length="105" mass="12536">MFEQVRAALEELKRREAERQKVMDEFEFTRSLRQLDTTRDTTMSTTTNFLFTLEETPVHSRLERSRVDEEVTMMQTPKRFTQGSLRFRSAERKRSTLSMGRSVRP</sequence>
<reference evidence="3" key="1">
    <citation type="submission" date="2016-11" db="UniProtKB">
        <authorList>
            <consortium name="WormBaseParasite"/>
        </authorList>
    </citation>
    <scope>IDENTIFICATION</scope>
</reference>
<dbReference type="AlphaFoldDB" id="A0A1I7Z7B6"/>
<proteinExistence type="predicted"/>
<dbReference type="WBParaSite" id="L893_g23648.t1">
    <property type="protein sequence ID" value="L893_g23648.t1"/>
    <property type="gene ID" value="L893_g23648"/>
</dbReference>
<name>A0A1I7Z7B6_9BILA</name>
<keyword evidence="2" id="KW-1185">Reference proteome</keyword>
<evidence type="ECO:0000313" key="2">
    <source>
        <dbReference type="Proteomes" id="UP000095287"/>
    </source>
</evidence>
<dbReference type="Proteomes" id="UP000095287">
    <property type="component" value="Unplaced"/>
</dbReference>
<feature type="compositionally biased region" description="Polar residues" evidence="1">
    <location>
        <begin position="73"/>
        <end position="84"/>
    </location>
</feature>
<evidence type="ECO:0000256" key="1">
    <source>
        <dbReference type="SAM" id="MobiDB-lite"/>
    </source>
</evidence>